<dbReference type="Proteomes" id="UP000578531">
    <property type="component" value="Unassembled WGS sequence"/>
</dbReference>
<accession>A0A8H6L235</accession>
<reference evidence="1 2" key="1">
    <citation type="journal article" date="2020" name="Genomics">
        <title>Complete, high-quality genomes from long-read metagenomic sequencing of two wolf lichen thalli reveals enigmatic genome architecture.</title>
        <authorList>
            <person name="McKenzie S.K."/>
            <person name="Walston R.F."/>
            <person name="Allen J.L."/>
        </authorList>
    </citation>
    <scope>NUCLEOTIDE SEQUENCE [LARGE SCALE GENOMIC DNA]</scope>
    <source>
        <strain evidence="1">WasteWater2</strain>
    </source>
</reference>
<dbReference type="RefSeq" id="XP_037162083.1">
    <property type="nucleotide sequence ID" value="XM_037310989.1"/>
</dbReference>
<dbReference type="EMBL" id="JACCJC010000046">
    <property type="protein sequence ID" value="KAF6232657.1"/>
    <property type="molecule type" value="Genomic_DNA"/>
</dbReference>
<name>A0A8H6L235_9LECA</name>
<dbReference type="AlphaFoldDB" id="A0A8H6L235"/>
<gene>
    <name evidence="1" type="ORF">HO173_009096</name>
</gene>
<protein>
    <submittedName>
        <fullName evidence="1">Uncharacterized protein</fullName>
    </submittedName>
</protein>
<proteinExistence type="predicted"/>
<evidence type="ECO:0000313" key="2">
    <source>
        <dbReference type="Proteomes" id="UP000578531"/>
    </source>
</evidence>
<dbReference type="GeneID" id="59290748"/>
<organism evidence="1 2">
    <name type="scientific">Letharia columbiana</name>
    <dbReference type="NCBI Taxonomy" id="112416"/>
    <lineage>
        <taxon>Eukaryota</taxon>
        <taxon>Fungi</taxon>
        <taxon>Dikarya</taxon>
        <taxon>Ascomycota</taxon>
        <taxon>Pezizomycotina</taxon>
        <taxon>Lecanoromycetes</taxon>
        <taxon>OSLEUM clade</taxon>
        <taxon>Lecanoromycetidae</taxon>
        <taxon>Lecanorales</taxon>
        <taxon>Lecanorineae</taxon>
        <taxon>Parmeliaceae</taxon>
        <taxon>Letharia</taxon>
    </lineage>
</organism>
<keyword evidence="2" id="KW-1185">Reference proteome</keyword>
<sequence length="88" mass="9896">MQADEILSHWETVVESSSSPSGLRRTVNLARPYEPYGYTVQLAELSLVGFLILSKHEVRVNGRSAKAMMLWRCQTPILRAGNYTDNQG</sequence>
<comment type="caution">
    <text evidence="1">The sequence shown here is derived from an EMBL/GenBank/DDBJ whole genome shotgun (WGS) entry which is preliminary data.</text>
</comment>
<evidence type="ECO:0000313" key="1">
    <source>
        <dbReference type="EMBL" id="KAF6232657.1"/>
    </source>
</evidence>